<dbReference type="PANTHER" id="PTHR34218:SF3">
    <property type="entry name" value="ACYL-HOMOSERINE LACTONE ACYLASE PVDQ"/>
    <property type="match status" value="1"/>
</dbReference>
<evidence type="ECO:0000256" key="3">
    <source>
        <dbReference type="ARBA" id="ARBA00022801"/>
    </source>
</evidence>
<dbReference type="Gene3D" id="2.30.120.10">
    <property type="match status" value="1"/>
</dbReference>
<keyword evidence="6" id="KW-0479">Metal-binding</keyword>
<dbReference type="Gene3D" id="1.10.1400.10">
    <property type="match status" value="1"/>
</dbReference>
<dbReference type="Pfam" id="PF01804">
    <property type="entry name" value="Penicil_amidase"/>
    <property type="match status" value="1"/>
</dbReference>
<dbReference type="Gene3D" id="3.60.20.10">
    <property type="entry name" value="Glutamine Phosphoribosylpyrophosphate, subunit 1, domain 1"/>
    <property type="match status" value="1"/>
</dbReference>
<dbReference type="GO" id="GO:0017000">
    <property type="term" value="P:antibiotic biosynthetic process"/>
    <property type="evidence" value="ECO:0007669"/>
    <property type="project" value="InterPro"/>
</dbReference>
<dbReference type="SUPFAM" id="SSF56235">
    <property type="entry name" value="N-terminal nucleophile aminohydrolases (Ntn hydrolases)"/>
    <property type="match status" value="1"/>
</dbReference>
<dbReference type="Gene3D" id="1.10.439.10">
    <property type="entry name" value="Penicillin Amidohydrolase, domain 1"/>
    <property type="match status" value="1"/>
</dbReference>
<proteinExistence type="inferred from homology"/>
<keyword evidence="4" id="KW-0865">Zymogen</keyword>
<comment type="cofactor">
    <cofactor evidence="6">
        <name>Ca(2+)</name>
        <dbReference type="ChEBI" id="CHEBI:29108"/>
    </cofactor>
    <text evidence="6">Binds 1 Ca(2+) ion per dimer.</text>
</comment>
<evidence type="ECO:0000256" key="1">
    <source>
        <dbReference type="ARBA" id="ARBA00006586"/>
    </source>
</evidence>
<evidence type="ECO:0000313" key="7">
    <source>
        <dbReference type="EMBL" id="CAA9370084.1"/>
    </source>
</evidence>
<dbReference type="InterPro" id="IPR023343">
    <property type="entry name" value="Penicillin_amidase_dom1"/>
</dbReference>
<accession>A0A6J4MVH1</accession>
<dbReference type="GO" id="GO:0046872">
    <property type="term" value="F:metal ion binding"/>
    <property type="evidence" value="ECO:0007669"/>
    <property type="project" value="UniProtKB-KW"/>
</dbReference>
<evidence type="ECO:0000256" key="2">
    <source>
        <dbReference type="ARBA" id="ARBA00022729"/>
    </source>
</evidence>
<dbReference type="InterPro" id="IPR002692">
    <property type="entry name" value="S45"/>
</dbReference>
<sequence>MALCLGLILTWILHLSLPAVSASSTKIRWDTYGVPHIEARNSQELFQGFGWAQMKSHGNLLLRLYGQARGRAAEYWGESYRDSDQWVRTMGIPERAQTWYAAQSPSFRHYLDAFAAGVNVYAQAHGDQLEDDLEVVLPISGVDLLAHTHRVLHFTFVVNPEEIQGKTQLEPTTGSNGWAIAPTKSANSHALLLANPHLPWADLFRWYEAHLVAPGLNAYGAALVGVPVLSIAFNDHLGWTHTVNTFDGWDAYALKLVGNGYEFDGRVRSFETERQTLKIKQSDGSSKSEPLLIRRSVQGPVWHDAQGKAIALRVVGLDRPGALEEWWQMARAHNLQQFEAALKRLQIPLFNVLYADQAGHILQVFNAQVPVRSGGTFANWSHIQLGETSKTLWQKIHSYQDLPRLLDPASGWLQNANDAPWTMTFPAELKASDYPAYMAPTGPMYFRAQRSTKMLAESGPLTLEKMIELKHSTRMALADRLVDQLIAAARQRGNPLAQKAATVLAKWDRTANAGSQGAALFAAWADTMEFDQLFADTWQPDQPFTTPNILADPAKAVTALEQVAQKIQQQYGSLEVPWGEVFRLQGEGVDLPASGGPGFLGIFRVLDFQPTSGPFQAMGGDSYVAAVEFSQPIRAQVLTSYGNATQPGLPSATESLSLVARQQLHPAWRSRSEIKAHLFAQESVPVGKAQP</sequence>
<dbReference type="InterPro" id="IPR014395">
    <property type="entry name" value="Pen/GL7ACA/AHL_acylase"/>
</dbReference>
<protein>
    <submittedName>
        <fullName evidence="7">Penicillin amidase superfamily</fullName>
    </submittedName>
</protein>
<dbReference type="EMBL" id="CADCTY010001425">
    <property type="protein sequence ID" value="CAA9370084.1"/>
    <property type="molecule type" value="Genomic_DNA"/>
</dbReference>
<evidence type="ECO:0000256" key="4">
    <source>
        <dbReference type="ARBA" id="ARBA00023145"/>
    </source>
</evidence>
<evidence type="ECO:0000256" key="5">
    <source>
        <dbReference type="PIRSR" id="PIRSR001227-1"/>
    </source>
</evidence>
<dbReference type="GO" id="GO:0016811">
    <property type="term" value="F:hydrolase activity, acting on carbon-nitrogen (but not peptide) bonds, in linear amides"/>
    <property type="evidence" value="ECO:0007669"/>
    <property type="project" value="InterPro"/>
</dbReference>
<evidence type="ECO:0000256" key="6">
    <source>
        <dbReference type="PIRSR" id="PIRSR001227-2"/>
    </source>
</evidence>
<comment type="similarity">
    <text evidence="1">Belongs to the peptidase S45 family.</text>
</comment>
<dbReference type="PANTHER" id="PTHR34218">
    <property type="entry name" value="PEPTIDASE S45 PENICILLIN AMIDASE"/>
    <property type="match status" value="1"/>
</dbReference>
<keyword evidence="2" id="KW-0732">Signal</keyword>
<organism evidence="7">
    <name type="scientific">uncultured Leptolyngbya sp</name>
    <dbReference type="NCBI Taxonomy" id="332963"/>
    <lineage>
        <taxon>Bacteria</taxon>
        <taxon>Bacillati</taxon>
        <taxon>Cyanobacteriota</taxon>
        <taxon>Cyanophyceae</taxon>
        <taxon>Leptolyngbyales</taxon>
        <taxon>Leptolyngbyaceae</taxon>
        <taxon>Leptolyngbya group</taxon>
        <taxon>Leptolyngbya</taxon>
        <taxon>environmental samples</taxon>
    </lineage>
</organism>
<dbReference type="InterPro" id="IPR043147">
    <property type="entry name" value="Penicillin_amidase_A-knob"/>
</dbReference>
<feature type="binding site" evidence="6">
    <location>
        <position position="247"/>
    </location>
    <ligand>
        <name>Ca(2+)</name>
        <dbReference type="ChEBI" id="CHEBI:29108"/>
    </ligand>
</feature>
<dbReference type="PIRSF" id="PIRSF001227">
    <property type="entry name" value="Pen_acylase"/>
    <property type="match status" value="1"/>
</dbReference>
<dbReference type="AlphaFoldDB" id="A0A6J4MVH1"/>
<keyword evidence="3" id="KW-0378">Hydrolase</keyword>
<dbReference type="CDD" id="cd01936">
    <property type="entry name" value="Ntn_CA"/>
    <property type="match status" value="1"/>
</dbReference>
<dbReference type="InterPro" id="IPR043146">
    <property type="entry name" value="Penicillin_amidase_N_B-knob"/>
</dbReference>
<reference evidence="7" key="1">
    <citation type="submission" date="2020-02" db="EMBL/GenBank/DDBJ databases">
        <authorList>
            <person name="Meier V. D."/>
        </authorList>
    </citation>
    <scope>NUCLEOTIDE SEQUENCE</scope>
    <source>
        <strain evidence="7">AVDCRST_MAG94</strain>
    </source>
</reference>
<gene>
    <name evidence="7" type="ORF">AVDCRST_MAG94-4093</name>
</gene>
<name>A0A6J4MVH1_9CYAN</name>
<keyword evidence="6" id="KW-0106">Calcium</keyword>
<feature type="binding site" evidence="6">
    <location>
        <position position="250"/>
    </location>
    <ligand>
        <name>Ca(2+)</name>
        <dbReference type="ChEBI" id="CHEBI:29108"/>
    </ligand>
</feature>
<dbReference type="InterPro" id="IPR029055">
    <property type="entry name" value="Ntn_hydrolases_N"/>
</dbReference>
<feature type="active site" description="Nucleophile" evidence="5">
    <location>
        <position position="175"/>
    </location>
</feature>